<comment type="caution">
    <text evidence="2">The sequence shown here is derived from an EMBL/GenBank/DDBJ whole genome shotgun (WGS) entry which is preliminary data.</text>
</comment>
<dbReference type="AlphaFoldDB" id="A0A7X4GGR7"/>
<keyword evidence="3" id="KW-1185">Reference proteome</keyword>
<evidence type="ECO:0000313" key="3">
    <source>
        <dbReference type="Proteomes" id="UP000465810"/>
    </source>
</evidence>
<evidence type="ECO:0000313" key="2">
    <source>
        <dbReference type="EMBL" id="MYL98351.1"/>
    </source>
</evidence>
<organism evidence="2 3">
    <name type="scientific">Novosphingobium silvae</name>
    <dbReference type="NCBI Taxonomy" id="2692619"/>
    <lineage>
        <taxon>Bacteria</taxon>
        <taxon>Pseudomonadati</taxon>
        <taxon>Pseudomonadota</taxon>
        <taxon>Alphaproteobacteria</taxon>
        <taxon>Sphingomonadales</taxon>
        <taxon>Sphingomonadaceae</taxon>
        <taxon>Novosphingobium</taxon>
    </lineage>
</organism>
<reference evidence="2 3" key="1">
    <citation type="submission" date="2019-12" db="EMBL/GenBank/DDBJ databases">
        <authorList>
            <person name="Feng G."/>
            <person name="Zhu H."/>
        </authorList>
    </citation>
    <scope>NUCLEOTIDE SEQUENCE [LARGE SCALE GENOMIC DNA]</scope>
    <source>
        <strain evidence="2 3">FGD1</strain>
    </source>
</reference>
<feature type="transmembrane region" description="Helical" evidence="1">
    <location>
        <begin position="43"/>
        <end position="63"/>
    </location>
</feature>
<proteinExistence type="predicted"/>
<keyword evidence="1" id="KW-0472">Membrane</keyword>
<accession>A0A7X4GGR7</accession>
<protein>
    <submittedName>
        <fullName evidence="2">Uncharacterized protein</fullName>
    </submittedName>
</protein>
<keyword evidence="1" id="KW-1133">Transmembrane helix</keyword>
<keyword evidence="1" id="KW-0812">Transmembrane</keyword>
<dbReference type="RefSeq" id="WP_160985992.1">
    <property type="nucleotide sequence ID" value="NZ_WVTD01000007.1"/>
</dbReference>
<evidence type="ECO:0000256" key="1">
    <source>
        <dbReference type="SAM" id="Phobius"/>
    </source>
</evidence>
<sequence length="87" mass="9009">MDELDNMFARIQAEPVPAALETLGEAVMAGVDRKRERFGARMSMGLACVVAASVGLWGGLTGLSTAHAHGRPLLAVPEAAPSHLLGS</sequence>
<dbReference type="EMBL" id="WVTD01000007">
    <property type="protein sequence ID" value="MYL98351.1"/>
    <property type="molecule type" value="Genomic_DNA"/>
</dbReference>
<gene>
    <name evidence="2" type="ORF">GR702_11310</name>
</gene>
<dbReference type="Proteomes" id="UP000465810">
    <property type="component" value="Unassembled WGS sequence"/>
</dbReference>
<name>A0A7X4GGR7_9SPHN</name>